<dbReference type="InterPro" id="IPR009061">
    <property type="entry name" value="DNA-bd_dom_put_sf"/>
</dbReference>
<accession>A0A161JNR1</accession>
<dbReference type="PANTHER" id="PTHR30204">
    <property type="entry name" value="REDOX-CYCLING DRUG-SENSING TRANSCRIPTIONAL ACTIVATOR SOXR"/>
    <property type="match status" value="1"/>
</dbReference>
<gene>
    <name evidence="6" type="ORF">MGWOODY_Tha3000</name>
</gene>
<dbReference type="EMBL" id="CZQC01000058">
    <property type="protein sequence ID" value="CUS41952.1"/>
    <property type="molecule type" value="Genomic_DNA"/>
</dbReference>
<keyword evidence="1" id="KW-0805">Transcription regulation</keyword>
<sequence>MGMTDLNSSDDYYTVAHLATEFGITPRAIRLYESKGLIRSRRVGRAMIYDHRQRARLKIVLRSKRLGFSLEATKAYLDLYDADRTNPERLLSMMQKCRQRLHELEAQRRDLEATINELRAVELSAQDDLRLLNLDPEAEFQAFMADHS</sequence>
<evidence type="ECO:0000259" key="5">
    <source>
        <dbReference type="PROSITE" id="PS50937"/>
    </source>
</evidence>
<evidence type="ECO:0000313" key="6">
    <source>
        <dbReference type="EMBL" id="CUS41952.1"/>
    </source>
</evidence>
<keyword evidence="3" id="KW-0804">Transcription</keyword>
<keyword evidence="4" id="KW-0175">Coiled coil</keyword>
<dbReference type="InterPro" id="IPR000551">
    <property type="entry name" value="MerR-type_HTH_dom"/>
</dbReference>
<feature type="coiled-coil region" evidence="4">
    <location>
        <begin position="94"/>
        <end position="124"/>
    </location>
</feature>
<dbReference type="Gene3D" id="1.10.1660.10">
    <property type="match status" value="1"/>
</dbReference>
<dbReference type="SUPFAM" id="SSF46955">
    <property type="entry name" value="Putative DNA-binding domain"/>
    <property type="match status" value="1"/>
</dbReference>
<dbReference type="PANTHER" id="PTHR30204:SF58">
    <property type="entry name" value="HTH-TYPE TRANSCRIPTIONAL REGULATOR YFMP"/>
    <property type="match status" value="1"/>
</dbReference>
<dbReference type="AlphaFoldDB" id="A0A161JNR1"/>
<dbReference type="PROSITE" id="PS50937">
    <property type="entry name" value="HTH_MERR_2"/>
    <property type="match status" value="1"/>
</dbReference>
<proteinExistence type="predicted"/>
<dbReference type="GO" id="GO:0003700">
    <property type="term" value="F:DNA-binding transcription factor activity"/>
    <property type="evidence" value="ECO:0007669"/>
    <property type="project" value="InterPro"/>
</dbReference>
<name>A0A161JNR1_9ZZZZ</name>
<dbReference type="Pfam" id="PF09278">
    <property type="entry name" value="MerR-DNA-bind"/>
    <property type="match status" value="1"/>
</dbReference>
<dbReference type="SMART" id="SM00422">
    <property type="entry name" value="HTH_MERR"/>
    <property type="match status" value="1"/>
</dbReference>
<evidence type="ECO:0000256" key="1">
    <source>
        <dbReference type="ARBA" id="ARBA00023015"/>
    </source>
</evidence>
<dbReference type="InterPro" id="IPR047057">
    <property type="entry name" value="MerR_fam"/>
</dbReference>
<protein>
    <submittedName>
        <fullName evidence="6">Predicted transcriptional regulator LiuR of leucine degradation pathway, MerR family</fullName>
    </submittedName>
</protein>
<evidence type="ECO:0000256" key="3">
    <source>
        <dbReference type="ARBA" id="ARBA00023163"/>
    </source>
</evidence>
<reference evidence="6" key="1">
    <citation type="submission" date="2015-10" db="EMBL/GenBank/DDBJ databases">
        <authorList>
            <person name="Gilbert D.G."/>
        </authorList>
    </citation>
    <scope>NUCLEOTIDE SEQUENCE</scope>
</reference>
<organism evidence="6">
    <name type="scientific">hydrothermal vent metagenome</name>
    <dbReference type="NCBI Taxonomy" id="652676"/>
    <lineage>
        <taxon>unclassified sequences</taxon>
        <taxon>metagenomes</taxon>
        <taxon>ecological metagenomes</taxon>
    </lineage>
</organism>
<keyword evidence="2" id="KW-0238">DNA-binding</keyword>
<dbReference type="InterPro" id="IPR015358">
    <property type="entry name" value="Tscrpt_reg_MerR_DNA-bd"/>
</dbReference>
<feature type="domain" description="HTH merR-type" evidence="5">
    <location>
        <begin position="12"/>
        <end position="79"/>
    </location>
</feature>
<dbReference type="CDD" id="cd04776">
    <property type="entry name" value="HTH_GnyR"/>
    <property type="match status" value="1"/>
</dbReference>
<dbReference type="GO" id="GO:0003677">
    <property type="term" value="F:DNA binding"/>
    <property type="evidence" value="ECO:0007669"/>
    <property type="project" value="UniProtKB-KW"/>
</dbReference>
<evidence type="ECO:0000256" key="4">
    <source>
        <dbReference type="SAM" id="Coils"/>
    </source>
</evidence>
<evidence type="ECO:0000256" key="2">
    <source>
        <dbReference type="ARBA" id="ARBA00023125"/>
    </source>
</evidence>